<dbReference type="EMBL" id="BSYO01000007">
    <property type="protein sequence ID" value="GMH07225.1"/>
    <property type="molecule type" value="Genomic_DNA"/>
</dbReference>
<dbReference type="FunFam" id="1.20.1260.60:FF:000002">
    <property type="entry name" value="Vacuolar protein sorting-associated protein IST1"/>
    <property type="match status" value="1"/>
</dbReference>
<feature type="compositionally biased region" description="Basic and acidic residues" evidence="2">
    <location>
        <begin position="208"/>
        <end position="219"/>
    </location>
</feature>
<feature type="region of interest" description="Disordered" evidence="2">
    <location>
        <begin position="351"/>
        <end position="377"/>
    </location>
</feature>
<gene>
    <name evidence="3" type="ORF">Nepgr_009065</name>
</gene>
<comment type="caution">
    <text evidence="3">The sequence shown here is derived from an EMBL/GenBank/DDBJ whole genome shotgun (WGS) entry which is preliminary data.</text>
</comment>
<evidence type="ECO:0000313" key="3">
    <source>
        <dbReference type="EMBL" id="GMH07225.1"/>
    </source>
</evidence>
<comment type="similarity">
    <text evidence="1">Belongs to the IST1 family.</text>
</comment>
<keyword evidence="4" id="KW-1185">Reference proteome</keyword>
<dbReference type="InterPro" id="IPR005061">
    <property type="entry name" value="Ist1"/>
</dbReference>
<dbReference type="Pfam" id="PF03398">
    <property type="entry name" value="Ist1"/>
    <property type="match status" value="1"/>
</dbReference>
<evidence type="ECO:0000256" key="2">
    <source>
        <dbReference type="SAM" id="MobiDB-lite"/>
    </source>
</evidence>
<evidence type="ECO:0000256" key="1">
    <source>
        <dbReference type="ARBA" id="ARBA00005536"/>
    </source>
</evidence>
<name>A0AAD3SA83_NEPGR</name>
<proteinExistence type="inferred from homology"/>
<dbReference type="GO" id="GO:0015031">
    <property type="term" value="P:protein transport"/>
    <property type="evidence" value="ECO:0007669"/>
    <property type="project" value="InterPro"/>
</dbReference>
<sequence length="650" mass="74222">MALRVLLDMERTSKKLVKRIQCRLKLLRDKRCVIAKQLREDIAQLLKDGHQQSAFSRLEQLYRDENIMSAYELLDHLCGFIIANISYVRRHKDCPNDINEAVSSLIFASARCGDLPELQMLRKLFGERYGQRFVTAAVELHPGNLVNLQIKEKLTMQPVPDDVKGRLIEEIIRDCFFQLHKPNQQQPEKVLRDADLNRDKAGSQIKPSDAKETKDKADHVAPPSYGNKSACRSYDNLQESDITSISSSPTVMKSSSSASAMNEKATKMENFSQLNLPYEFRNDGSSMIVRKCNRNLTSDPEHSNVEFLSESSFQFPNEKVIYLNDIEEFQSPINNGVNCIDQRVFVFKPSPKHNGEKTTHIDSHKETTAGQRRPQNGRKFVAKKIRKRSVCKVCYSCQQRRLQKNIHTQERRSFCYSCERTESFFCPCRMKMDRKLLQACDCRHCYFISSCRCSFNHGCFVRPCHFCTDKDDDYGNLALKRKRGIADLVDQHIPGQERSSDDDLGRCFCFEEGERIVEIDYVPRPQTSDKDSEVGAVKIGISSFHDHSADKQSSITQRLLAGEDMLPLQSRAATTPPQRHGESKSKDGAGSFSSPFEAPCQPNSKPQPTPPPCPRYVHPKLPDYDMLVATFMALKKVHQQEQQRSSMNAL</sequence>
<feature type="compositionally biased region" description="Basic and acidic residues" evidence="2">
    <location>
        <begin position="353"/>
        <end position="367"/>
    </location>
</feature>
<dbReference type="AlphaFoldDB" id="A0AAD3SA83"/>
<organism evidence="3 4">
    <name type="scientific">Nepenthes gracilis</name>
    <name type="common">Slender pitcher plant</name>
    <dbReference type="NCBI Taxonomy" id="150966"/>
    <lineage>
        <taxon>Eukaryota</taxon>
        <taxon>Viridiplantae</taxon>
        <taxon>Streptophyta</taxon>
        <taxon>Embryophyta</taxon>
        <taxon>Tracheophyta</taxon>
        <taxon>Spermatophyta</taxon>
        <taxon>Magnoliopsida</taxon>
        <taxon>eudicotyledons</taxon>
        <taxon>Gunneridae</taxon>
        <taxon>Pentapetalae</taxon>
        <taxon>Caryophyllales</taxon>
        <taxon>Nepenthaceae</taxon>
        <taxon>Nepenthes</taxon>
    </lineage>
</organism>
<reference evidence="3" key="1">
    <citation type="submission" date="2023-05" db="EMBL/GenBank/DDBJ databases">
        <title>Nepenthes gracilis genome sequencing.</title>
        <authorList>
            <person name="Fukushima K."/>
        </authorList>
    </citation>
    <scope>NUCLEOTIDE SEQUENCE</scope>
    <source>
        <strain evidence="3">SING2019-196</strain>
    </source>
</reference>
<protein>
    <submittedName>
        <fullName evidence="3">Uncharacterized protein</fullName>
    </submittedName>
</protein>
<dbReference type="PANTHER" id="PTHR12161:SF44">
    <property type="entry name" value="REGULATOR OF VPS4 ACTIVITY IN THE MVB PATHWAY PROTEIN"/>
    <property type="match status" value="1"/>
</dbReference>
<feature type="region of interest" description="Disordered" evidence="2">
    <location>
        <begin position="186"/>
        <end position="230"/>
    </location>
</feature>
<feature type="region of interest" description="Disordered" evidence="2">
    <location>
        <begin position="571"/>
        <end position="619"/>
    </location>
</feature>
<dbReference type="InterPro" id="IPR042277">
    <property type="entry name" value="IST1-like"/>
</dbReference>
<accession>A0AAD3SA83</accession>
<dbReference type="Proteomes" id="UP001279734">
    <property type="component" value="Unassembled WGS sequence"/>
</dbReference>
<dbReference type="Gene3D" id="1.20.1260.60">
    <property type="entry name" value="Vacuolar protein sorting-associated protein Ist1"/>
    <property type="match status" value="1"/>
</dbReference>
<evidence type="ECO:0000313" key="4">
    <source>
        <dbReference type="Proteomes" id="UP001279734"/>
    </source>
</evidence>
<feature type="compositionally biased region" description="Pro residues" evidence="2">
    <location>
        <begin position="605"/>
        <end position="614"/>
    </location>
</feature>
<dbReference type="PANTHER" id="PTHR12161">
    <property type="entry name" value="IST1 FAMILY MEMBER"/>
    <property type="match status" value="1"/>
</dbReference>
<feature type="compositionally biased region" description="Basic and acidic residues" evidence="2">
    <location>
        <begin position="189"/>
        <end position="201"/>
    </location>
</feature>